<feature type="transmembrane region" description="Helical" evidence="1">
    <location>
        <begin position="12"/>
        <end position="30"/>
    </location>
</feature>
<organism evidence="2 3">
    <name type="scientific">Glossina brevipalpis</name>
    <dbReference type="NCBI Taxonomy" id="37001"/>
    <lineage>
        <taxon>Eukaryota</taxon>
        <taxon>Metazoa</taxon>
        <taxon>Ecdysozoa</taxon>
        <taxon>Arthropoda</taxon>
        <taxon>Hexapoda</taxon>
        <taxon>Insecta</taxon>
        <taxon>Pterygota</taxon>
        <taxon>Neoptera</taxon>
        <taxon>Endopterygota</taxon>
        <taxon>Diptera</taxon>
        <taxon>Brachycera</taxon>
        <taxon>Muscomorpha</taxon>
        <taxon>Hippoboscoidea</taxon>
        <taxon>Glossinidae</taxon>
        <taxon>Glossina</taxon>
    </lineage>
</organism>
<evidence type="ECO:0000256" key="1">
    <source>
        <dbReference type="SAM" id="Phobius"/>
    </source>
</evidence>
<keyword evidence="3" id="KW-1185">Reference proteome</keyword>
<dbReference type="VEuPathDB" id="VectorBase:GBRI005338"/>
<dbReference type="EnsemblMetazoa" id="GBRI005338-RA">
    <property type="protein sequence ID" value="GBRI005338-PA"/>
    <property type="gene ID" value="GBRI005338"/>
</dbReference>
<protein>
    <submittedName>
        <fullName evidence="2">Uncharacterized protein</fullName>
    </submittedName>
</protein>
<sequence>MPKTARQQKKNWFVKGVVPHFVVLFKYFFVSGLPLQRYVHQNVGDFYVNGMKVIVARSRAAVVAAKQKTDNIKLPSIIINVSVNARLASWQASRPAGQLSS</sequence>
<dbReference type="AlphaFoldDB" id="A0A1A9W3S6"/>
<accession>A0A1A9W3S6</accession>
<evidence type="ECO:0000313" key="2">
    <source>
        <dbReference type="EnsemblMetazoa" id="GBRI005338-PA"/>
    </source>
</evidence>
<name>A0A1A9W3S6_9MUSC</name>
<proteinExistence type="predicted"/>
<reference evidence="3" key="1">
    <citation type="submission" date="2014-03" db="EMBL/GenBank/DDBJ databases">
        <authorList>
            <person name="Aksoy S."/>
            <person name="Warren W."/>
            <person name="Wilson R.K."/>
        </authorList>
    </citation>
    <scope>NUCLEOTIDE SEQUENCE [LARGE SCALE GENOMIC DNA]</scope>
    <source>
        <strain evidence="3">IAEA</strain>
    </source>
</reference>
<keyword evidence="1" id="KW-0472">Membrane</keyword>
<keyword evidence="1" id="KW-0812">Transmembrane</keyword>
<keyword evidence="1" id="KW-1133">Transmembrane helix</keyword>
<evidence type="ECO:0000313" key="3">
    <source>
        <dbReference type="Proteomes" id="UP000091820"/>
    </source>
</evidence>
<dbReference type="Proteomes" id="UP000091820">
    <property type="component" value="Unassembled WGS sequence"/>
</dbReference>
<reference evidence="2" key="2">
    <citation type="submission" date="2020-05" db="UniProtKB">
        <authorList>
            <consortium name="EnsemblMetazoa"/>
        </authorList>
    </citation>
    <scope>IDENTIFICATION</scope>
    <source>
        <strain evidence="2">IAEA</strain>
    </source>
</reference>